<reference evidence="1" key="2">
    <citation type="journal article" date="2019" name="Genome Biol. Evol.">
        <title>Day and night: Metabolic profiles and evolutionary relationships of six axenic non-marine cyanobacteria.</title>
        <authorList>
            <person name="Will S.E."/>
            <person name="Henke P."/>
            <person name="Boedeker C."/>
            <person name="Huang S."/>
            <person name="Brinkmann H."/>
            <person name="Rohde M."/>
            <person name="Jarek M."/>
            <person name="Friedl T."/>
            <person name="Seufert S."/>
            <person name="Schumacher M."/>
            <person name="Overmann J."/>
            <person name="Neumann-Schaal M."/>
            <person name="Petersen J."/>
        </authorList>
    </citation>
    <scope>NUCLEOTIDE SEQUENCE [LARGE SCALE GENOMIC DNA]</scope>
    <source>
        <strain evidence="1">PCC 7102</strain>
    </source>
</reference>
<dbReference type="AlphaFoldDB" id="A0A3S1CIV3"/>
<accession>A0A3S1CIV3</accession>
<dbReference type="Proteomes" id="UP000271624">
    <property type="component" value="Unassembled WGS sequence"/>
</dbReference>
<evidence type="ECO:0000313" key="1">
    <source>
        <dbReference type="EMBL" id="RUT08358.1"/>
    </source>
</evidence>
<evidence type="ECO:0000313" key="2">
    <source>
        <dbReference type="Proteomes" id="UP000271624"/>
    </source>
</evidence>
<proteinExistence type="predicted"/>
<reference evidence="1" key="1">
    <citation type="submission" date="2018-12" db="EMBL/GenBank/DDBJ databases">
        <authorList>
            <person name="Will S."/>
            <person name="Neumann-Schaal M."/>
            <person name="Henke P."/>
        </authorList>
    </citation>
    <scope>NUCLEOTIDE SEQUENCE</scope>
    <source>
        <strain evidence="1">PCC 7102</strain>
    </source>
</reference>
<dbReference type="RefSeq" id="WP_233787736.1">
    <property type="nucleotide sequence ID" value="NZ_RSCL01000003.1"/>
</dbReference>
<protein>
    <submittedName>
        <fullName evidence="1">Uncharacterized protein</fullName>
    </submittedName>
</protein>
<keyword evidence="2" id="KW-1185">Reference proteome</keyword>
<name>A0A3S1CIV3_9CYAN</name>
<gene>
    <name evidence="1" type="ORF">DSM106972_015260</name>
</gene>
<organism evidence="1 2">
    <name type="scientific">Dulcicalothrix desertica PCC 7102</name>
    <dbReference type="NCBI Taxonomy" id="232991"/>
    <lineage>
        <taxon>Bacteria</taxon>
        <taxon>Bacillati</taxon>
        <taxon>Cyanobacteriota</taxon>
        <taxon>Cyanophyceae</taxon>
        <taxon>Nostocales</taxon>
        <taxon>Calotrichaceae</taxon>
        <taxon>Dulcicalothrix</taxon>
    </lineage>
</organism>
<dbReference type="EMBL" id="RSCL01000003">
    <property type="protein sequence ID" value="RUT08358.1"/>
    <property type="molecule type" value="Genomic_DNA"/>
</dbReference>
<comment type="caution">
    <text evidence="1">The sequence shown here is derived from an EMBL/GenBank/DDBJ whole genome shotgun (WGS) entry which is preliminary data.</text>
</comment>
<sequence length="53" mass="5999">MAGHHKFSRLTQDFSAARIAKIAEKKAQLKEEMAIHELGQALKIFQADAFESR</sequence>